<evidence type="ECO:0000313" key="6">
    <source>
        <dbReference type="Proteomes" id="UP001597251"/>
    </source>
</evidence>
<comment type="caution">
    <text evidence="5">The sequence shown here is derived from an EMBL/GenBank/DDBJ whole genome shotgun (WGS) entry which is preliminary data.</text>
</comment>
<protein>
    <submittedName>
        <fullName evidence="5">DUF4767 domain-containing protein</fullName>
    </submittedName>
</protein>
<dbReference type="Pfam" id="PF22125">
    <property type="entry name" value="Lreu_0056_like"/>
    <property type="match status" value="1"/>
</dbReference>
<feature type="domain" description="Lreu-0056-like" evidence="4">
    <location>
        <begin position="249"/>
        <end position="319"/>
    </location>
</feature>
<accession>A0ABW4BW45</accession>
<name>A0ABW4BW45_9LACO</name>
<feature type="domain" description="DUF4767" evidence="3">
    <location>
        <begin position="56"/>
        <end position="186"/>
    </location>
</feature>
<feature type="compositionally biased region" description="Low complexity" evidence="1">
    <location>
        <begin position="24"/>
        <end position="35"/>
    </location>
</feature>
<feature type="chain" id="PRO_5046715238" evidence="2">
    <location>
        <begin position="29"/>
        <end position="325"/>
    </location>
</feature>
<dbReference type="EMBL" id="JBHTOI010000046">
    <property type="protein sequence ID" value="MFD1418850.1"/>
    <property type="molecule type" value="Genomic_DNA"/>
</dbReference>
<feature type="region of interest" description="Disordered" evidence="1">
    <location>
        <begin position="24"/>
        <end position="59"/>
    </location>
</feature>
<dbReference type="Proteomes" id="UP001597251">
    <property type="component" value="Unassembled WGS sequence"/>
</dbReference>
<dbReference type="RefSeq" id="WP_125676487.1">
    <property type="nucleotide sequence ID" value="NZ_JBHTOI010000046.1"/>
</dbReference>
<proteinExistence type="predicted"/>
<dbReference type="Pfam" id="PF15983">
    <property type="entry name" value="DUF4767"/>
    <property type="match status" value="1"/>
</dbReference>
<evidence type="ECO:0000256" key="2">
    <source>
        <dbReference type="SAM" id="SignalP"/>
    </source>
</evidence>
<evidence type="ECO:0000259" key="3">
    <source>
        <dbReference type="Pfam" id="PF15983"/>
    </source>
</evidence>
<evidence type="ECO:0000259" key="4">
    <source>
        <dbReference type="Pfam" id="PF22125"/>
    </source>
</evidence>
<feature type="region of interest" description="Disordered" evidence="1">
    <location>
        <begin position="305"/>
        <end position="325"/>
    </location>
</feature>
<sequence length="325" mass="35383">MQTKKLKLATLLFTGALILAGCSSQSQSNNNNSDNKATTSKVSNHKSTTRNKQGDTLWDSSKDSKLKNFIDQWAPTMKQSYVKYNGTNSLKTSTGTRYPDDLSKVTIEGANTSIGWSKDGEGNYDYDVVAIYNYDGTVPPLPNHITYFFTFHKGQPIVLVDQSRDGTPNLKETENNDVKSAFSNIAAGKSAETTTSNDSNSNQASSNKSTTSKVTDPNKIGLMVYQYARPKDDGIAMEPDLGVYTSDGKYWIGIGTLASSVAYKFSGDTVTYYTKDFSGGQSDADAPLIPHDVSLKELEDQFYSTNADKQNVDSVADQMPAVSGE</sequence>
<evidence type="ECO:0000256" key="1">
    <source>
        <dbReference type="SAM" id="MobiDB-lite"/>
    </source>
</evidence>
<dbReference type="InterPro" id="IPR031927">
    <property type="entry name" value="DUF4767"/>
</dbReference>
<keyword evidence="6" id="KW-1185">Reference proteome</keyword>
<dbReference type="Gene3D" id="3.30.1460.60">
    <property type="match status" value="1"/>
</dbReference>
<keyword evidence="2" id="KW-0732">Signal</keyword>
<feature type="signal peptide" evidence="2">
    <location>
        <begin position="1"/>
        <end position="28"/>
    </location>
</feature>
<dbReference type="InterPro" id="IPR054365">
    <property type="entry name" value="Lreu_0056-like"/>
</dbReference>
<evidence type="ECO:0000313" key="5">
    <source>
        <dbReference type="EMBL" id="MFD1418850.1"/>
    </source>
</evidence>
<reference evidence="6" key="1">
    <citation type="journal article" date="2019" name="Int. J. Syst. Evol. Microbiol.">
        <title>The Global Catalogue of Microorganisms (GCM) 10K type strain sequencing project: providing services to taxonomists for standard genome sequencing and annotation.</title>
        <authorList>
            <consortium name="The Broad Institute Genomics Platform"/>
            <consortium name="The Broad Institute Genome Sequencing Center for Infectious Disease"/>
            <person name="Wu L."/>
            <person name="Ma J."/>
        </authorList>
    </citation>
    <scope>NUCLEOTIDE SEQUENCE [LARGE SCALE GENOMIC DNA]</scope>
    <source>
        <strain evidence="6">CCM 8936</strain>
    </source>
</reference>
<gene>
    <name evidence="5" type="ORF">ACFQ42_08850</name>
</gene>
<dbReference type="PROSITE" id="PS51257">
    <property type="entry name" value="PROKAR_LIPOPROTEIN"/>
    <property type="match status" value="1"/>
</dbReference>
<feature type="region of interest" description="Disordered" evidence="1">
    <location>
        <begin position="189"/>
        <end position="215"/>
    </location>
</feature>
<organism evidence="5 6">
    <name type="scientific">Companilactobacillus keshanensis</name>
    <dbReference type="NCBI Taxonomy" id="2486003"/>
    <lineage>
        <taxon>Bacteria</taxon>
        <taxon>Bacillati</taxon>
        <taxon>Bacillota</taxon>
        <taxon>Bacilli</taxon>
        <taxon>Lactobacillales</taxon>
        <taxon>Lactobacillaceae</taxon>
        <taxon>Companilactobacillus</taxon>
    </lineage>
</organism>
<feature type="compositionally biased region" description="Low complexity" evidence="1">
    <location>
        <begin position="193"/>
        <end position="212"/>
    </location>
</feature>